<keyword evidence="1" id="KW-0963">Cytoplasm</keyword>
<evidence type="ECO:0000313" key="4">
    <source>
        <dbReference type="EMBL" id="KAF6143268.1"/>
    </source>
</evidence>
<accession>A0A7J7LL57</accession>
<name>A0A7J7LL57_9MAGN</name>
<keyword evidence="2" id="KW-0698">rRNA processing</keyword>
<dbReference type="PANTHER" id="PTHR31760">
    <property type="entry name" value="S-ADENOSYL-L-METHIONINE-DEPENDENT METHYLTRANSFERASES SUPERFAMILY PROTEIN"/>
    <property type="match status" value="1"/>
</dbReference>
<dbReference type="SUPFAM" id="SSF53335">
    <property type="entry name" value="S-adenosyl-L-methionine-dependent methyltransferases"/>
    <property type="match status" value="1"/>
</dbReference>
<dbReference type="AlphaFoldDB" id="A0A7J7LL57"/>
<dbReference type="OrthoDB" id="784548at2759"/>
<dbReference type="EMBL" id="JACGCM010002208">
    <property type="protein sequence ID" value="KAF6143268.1"/>
    <property type="molecule type" value="Genomic_DNA"/>
</dbReference>
<dbReference type="PANTHER" id="PTHR31760:SF0">
    <property type="entry name" value="S-ADENOSYL-L-METHIONINE-DEPENDENT METHYLTRANSFERASES SUPERFAMILY PROTEIN"/>
    <property type="match status" value="1"/>
</dbReference>
<protein>
    <recommendedName>
        <fullName evidence="6">Ribosomal RNA small subunit methyltransferase G</fullName>
    </recommendedName>
</protein>
<keyword evidence="5" id="KW-1185">Reference proteome</keyword>
<dbReference type="HAMAP" id="MF_00074">
    <property type="entry name" value="16SrRNA_methyltr_G"/>
    <property type="match status" value="1"/>
</dbReference>
<proteinExistence type="inferred from homology"/>
<dbReference type="InterPro" id="IPR029063">
    <property type="entry name" value="SAM-dependent_MTases_sf"/>
</dbReference>
<gene>
    <name evidence="4" type="ORF">GIB67_039051</name>
</gene>
<dbReference type="Pfam" id="PF02527">
    <property type="entry name" value="GidB"/>
    <property type="match status" value="1"/>
</dbReference>
<dbReference type="Gene3D" id="3.40.50.150">
    <property type="entry name" value="Vaccinia Virus protein VP39"/>
    <property type="match status" value="1"/>
</dbReference>
<evidence type="ECO:0000256" key="2">
    <source>
        <dbReference type="ARBA" id="ARBA00022552"/>
    </source>
</evidence>
<dbReference type="InterPro" id="IPR003682">
    <property type="entry name" value="rRNA_ssu_MeTfrase_G"/>
</dbReference>
<evidence type="ECO:0000256" key="3">
    <source>
        <dbReference type="ARBA" id="ARBA00022679"/>
    </source>
</evidence>
<dbReference type="GO" id="GO:0070043">
    <property type="term" value="F:rRNA (guanine-N7-)-methyltransferase activity"/>
    <property type="evidence" value="ECO:0007669"/>
    <property type="project" value="TreeGrafter"/>
</dbReference>
<dbReference type="Proteomes" id="UP000541444">
    <property type="component" value="Unassembled WGS sequence"/>
</dbReference>
<evidence type="ECO:0008006" key="6">
    <source>
        <dbReference type="Google" id="ProtNLM"/>
    </source>
</evidence>
<dbReference type="NCBIfam" id="TIGR00138">
    <property type="entry name" value="rsmG_gidB"/>
    <property type="match status" value="1"/>
</dbReference>
<evidence type="ECO:0000313" key="5">
    <source>
        <dbReference type="Proteomes" id="UP000541444"/>
    </source>
</evidence>
<comment type="caution">
    <text evidence="4">The sequence shown here is derived from an EMBL/GenBank/DDBJ whole genome shotgun (WGS) entry which is preliminary data.</text>
</comment>
<organism evidence="4 5">
    <name type="scientific">Kingdonia uniflora</name>
    <dbReference type="NCBI Taxonomy" id="39325"/>
    <lineage>
        <taxon>Eukaryota</taxon>
        <taxon>Viridiplantae</taxon>
        <taxon>Streptophyta</taxon>
        <taxon>Embryophyta</taxon>
        <taxon>Tracheophyta</taxon>
        <taxon>Spermatophyta</taxon>
        <taxon>Magnoliopsida</taxon>
        <taxon>Ranunculales</taxon>
        <taxon>Circaeasteraceae</taxon>
        <taxon>Kingdonia</taxon>
    </lineage>
</organism>
<evidence type="ECO:0000256" key="1">
    <source>
        <dbReference type="ARBA" id="ARBA00022490"/>
    </source>
</evidence>
<sequence>MSIWFNKIPNVSHSLFSLPTFIKHLATSKPTIFLPRWSLKKTFTTCRNVNLPQLETLNPRQKEQISLYVDALLDWNQRMNLTAVKETSEVMTRHVEDSLAIIPPIQSLYRSHCNSNCDNIKLVDVGSGPGLPGLIVAIACPSWKVTLLESMNKRCLFLEHAIIVTELSNVEVLRARAEKLQVTTVRLRVMEVSVGEGVTSIKEEDIPFTQGNVVWILDSLGLLAKWLWKFTGRRWMSCESEV</sequence>
<reference evidence="4 5" key="1">
    <citation type="journal article" date="2020" name="IScience">
        <title>Genome Sequencing of the Endangered Kingdonia uniflora (Circaeasteraceae, Ranunculales) Reveals Potential Mechanisms of Evolutionary Specialization.</title>
        <authorList>
            <person name="Sun Y."/>
            <person name="Deng T."/>
            <person name="Zhang A."/>
            <person name="Moore M.J."/>
            <person name="Landis J.B."/>
            <person name="Lin N."/>
            <person name="Zhang H."/>
            <person name="Zhang X."/>
            <person name="Huang J."/>
            <person name="Zhang X."/>
            <person name="Sun H."/>
            <person name="Wang H."/>
        </authorList>
    </citation>
    <scope>NUCLEOTIDE SEQUENCE [LARGE SCALE GENOMIC DNA]</scope>
    <source>
        <strain evidence="4">TB1705</strain>
        <tissue evidence="4">Leaf</tissue>
    </source>
</reference>
<keyword evidence="3" id="KW-0808">Transferase</keyword>
<dbReference type="GO" id="GO:0005829">
    <property type="term" value="C:cytosol"/>
    <property type="evidence" value="ECO:0007669"/>
    <property type="project" value="TreeGrafter"/>
</dbReference>